<dbReference type="EMBL" id="AP027148">
    <property type="protein sequence ID" value="BDV36737.1"/>
    <property type="molecule type" value="Genomic_DNA"/>
</dbReference>
<proteinExistence type="inferred from homology"/>
<evidence type="ECO:0000256" key="1">
    <source>
        <dbReference type="ARBA" id="ARBA00009913"/>
    </source>
</evidence>
<evidence type="ECO:0000256" key="3">
    <source>
        <dbReference type="ARBA" id="ARBA00023125"/>
    </source>
</evidence>
<keyword evidence="2" id="KW-0229">DNA integration</keyword>
<feature type="domain" description="Resolvase/invertase-type recombinase catalytic" evidence="7">
    <location>
        <begin position="1"/>
        <end position="135"/>
    </location>
</feature>
<feature type="region of interest" description="Disordered" evidence="6">
    <location>
        <begin position="126"/>
        <end position="147"/>
    </location>
</feature>
<keyword evidence="3" id="KW-0238">DNA-binding</keyword>
<dbReference type="PANTHER" id="PTHR30461:SF2">
    <property type="entry name" value="SERINE RECOMBINASE PINE-RELATED"/>
    <property type="match status" value="1"/>
</dbReference>
<organism evidence="8 9">
    <name type="scientific">Methylocystis iwaonis</name>
    <dbReference type="NCBI Taxonomy" id="2885079"/>
    <lineage>
        <taxon>Bacteria</taxon>
        <taxon>Pseudomonadati</taxon>
        <taxon>Pseudomonadota</taxon>
        <taxon>Alphaproteobacteria</taxon>
        <taxon>Hyphomicrobiales</taxon>
        <taxon>Methylocystaceae</taxon>
        <taxon>Methylocystis</taxon>
    </lineage>
</organism>
<dbReference type="InterPro" id="IPR009057">
    <property type="entry name" value="Homeodomain-like_sf"/>
</dbReference>
<comment type="similarity">
    <text evidence="1">Belongs to the site-specific recombinase resolvase family.</text>
</comment>
<dbReference type="InterPro" id="IPR036162">
    <property type="entry name" value="Resolvase-like_N_sf"/>
</dbReference>
<keyword evidence="8" id="KW-0614">Plasmid</keyword>
<dbReference type="Proteomes" id="UP001317629">
    <property type="component" value="Plasmid pSS37A-Re-6"/>
</dbReference>
<dbReference type="CDD" id="cd03768">
    <property type="entry name" value="SR_ResInv"/>
    <property type="match status" value="1"/>
</dbReference>
<evidence type="ECO:0000313" key="8">
    <source>
        <dbReference type="EMBL" id="BDV36737.1"/>
    </source>
</evidence>
<dbReference type="SUPFAM" id="SSF53041">
    <property type="entry name" value="Resolvase-like"/>
    <property type="match status" value="1"/>
</dbReference>
<dbReference type="InterPro" id="IPR006118">
    <property type="entry name" value="Recombinase_CS"/>
</dbReference>
<keyword evidence="4" id="KW-0233">DNA recombination</keyword>
<dbReference type="RefSeq" id="WP_281932838.1">
    <property type="nucleotide sequence ID" value="NZ_AP027148.1"/>
</dbReference>
<dbReference type="Gene3D" id="3.40.50.1390">
    <property type="entry name" value="Resolvase, N-terminal catalytic domain"/>
    <property type="match status" value="1"/>
</dbReference>
<dbReference type="PROSITE" id="PS00398">
    <property type="entry name" value="RECOMBINASES_2"/>
    <property type="match status" value="1"/>
</dbReference>
<reference evidence="8 9" key="1">
    <citation type="journal article" date="2023" name="Int. J. Syst. Evol. Microbiol.">
        <title>Methylocystis iwaonis sp. nov., a type II methane-oxidizing bacterium from surface soil of a rice paddy field in Japan, and emended description of the genus Methylocystis (ex Whittenbury et al. 1970) Bowman et al. 1993.</title>
        <authorList>
            <person name="Kaise H."/>
            <person name="Sawadogo J.B."/>
            <person name="Alam M.S."/>
            <person name="Ueno C."/>
            <person name="Dianou D."/>
            <person name="Shinjo R."/>
            <person name="Asakawa S."/>
        </authorList>
    </citation>
    <scope>NUCLEOTIDE SEQUENCE [LARGE SCALE GENOMIC DNA]</scope>
    <source>
        <strain evidence="8 9">SS37A-Re</strain>
    </source>
</reference>
<evidence type="ECO:0000256" key="5">
    <source>
        <dbReference type="PROSITE-ProRule" id="PRU10137"/>
    </source>
</evidence>
<dbReference type="SUPFAM" id="SSF46689">
    <property type="entry name" value="Homeodomain-like"/>
    <property type="match status" value="1"/>
</dbReference>
<evidence type="ECO:0000256" key="2">
    <source>
        <dbReference type="ARBA" id="ARBA00022908"/>
    </source>
</evidence>
<dbReference type="SMART" id="SM00857">
    <property type="entry name" value="Resolvase"/>
    <property type="match status" value="1"/>
</dbReference>
<dbReference type="InterPro" id="IPR006120">
    <property type="entry name" value="Resolvase_HTH_dom"/>
</dbReference>
<keyword evidence="9" id="KW-1185">Reference proteome</keyword>
<sequence length="182" mass="19754">MIFGYARVSTDGQSVDAQVKALRAAGAEKIFRETASGAKTDRAQLRRVIAALGEGDTLLVTRLDRLARSTRDLLNTLDAVAKAGAGFRSLHDAWADTTTPHGRLMLTVLGGLAEFERDLIHARTGEGRERAKARGVHMGRPPALTRHQQEEARRALADGSATQADLARRFNVNRSTISRLAT</sequence>
<feature type="active site" description="O-(5'-phospho-DNA)-serine intermediate" evidence="5">
    <location>
        <position position="9"/>
    </location>
</feature>
<dbReference type="Pfam" id="PF02796">
    <property type="entry name" value="HTH_7"/>
    <property type="match status" value="1"/>
</dbReference>
<evidence type="ECO:0000256" key="4">
    <source>
        <dbReference type="ARBA" id="ARBA00023172"/>
    </source>
</evidence>
<dbReference type="InterPro" id="IPR050639">
    <property type="entry name" value="SSR_resolvase"/>
</dbReference>
<name>A0ABN6VSA3_9HYPH</name>
<evidence type="ECO:0000313" key="9">
    <source>
        <dbReference type="Proteomes" id="UP001317629"/>
    </source>
</evidence>
<protein>
    <submittedName>
        <fullName evidence="8">Invertase</fullName>
    </submittedName>
</protein>
<dbReference type="CDD" id="cd00569">
    <property type="entry name" value="HTH_Hin_like"/>
    <property type="match status" value="1"/>
</dbReference>
<dbReference type="InterPro" id="IPR006119">
    <property type="entry name" value="Resolv_N"/>
</dbReference>
<geneLocation type="plasmid" evidence="8 9">
    <name>pSS37A-Re-6</name>
</geneLocation>
<accession>A0ABN6VSA3</accession>
<gene>
    <name evidence="8" type="ORF">SS37A_42670</name>
</gene>
<dbReference type="PANTHER" id="PTHR30461">
    <property type="entry name" value="DNA-INVERTASE FROM LAMBDOID PROPHAGE"/>
    <property type="match status" value="1"/>
</dbReference>
<dbReference type="PROSITE" id="PS51736">
    <property type="entry name" value="RECOMBINASES_3"/>
    <property type="match status" value="1"/>
</dbReference>
<dbReference type="Gene3D" id="1.10.10.60">
    <property type="entry name" value="Homeodomain-like"/>
    <property type="match status" value="1"/>
</dbReference>
<dbReference type="PROSITE" id="PS00397">
    <property type="entry name" value="RECOMBINASES_1"/>
    <property type="match status" value="1"/>
</dbReference>
<evidence type="ECO:0000256" key="6">
    <source>
        <dbReference type="SAM" id="MobiDB-lite"/>
    </source>
</evidence>
<evidence type="ECO:0000259" key="7">
    <source>
        <dbReference type="PROSITE" id="PS51736"/>
    </source>
</evidence>
<dbReference type="Pfam" id="PF00239">
    <property type="entry name" value="Resolvase"/>
    <property type="match status" value="1"/>
</dbReference>